<dbReference type="InterPro" id="IPR045318">
    <property type="entry name" value="EZH1/2-like"/>
</dbReference>
<dbReference type="AlphaFoldDB" id="A0A8H8CDL6"/>
<dbReference type="SMART" id="SM00317">
    <property type="entry name" value="SET"/>
    <property type="match status" value="1"/>
</dbReference>
<dbReference type="PROSITE" id="PS50280">
    <property type="entry name" value="SET"/>
    <property type="match status" value="1"/>
</dbReference>
<evidence type="ECO:0000256" key="2">
    <source>
        <dbReference type="ARBA" id="ARBA00023163"/>
    </source>
</evidence>
<name>A0A8H8CDL6_PSICU</name>
<comment type="caution">
    <text evidence="4">The sequence shown here is derived from an EMBL/GenBank/DDBJ whole genome shotgun (WGS) entry which is preliminary data.</text>
</comment>
<feature type="domain" description="SET" evidence="3">
    <location>
        <begin position="305"/>
        <end position="423"/>
    </location>
</feature>
<gene>
    <name evidence="4" type="ORF">JR316_012860</name>
</gene>
<evidence type="ECO:0000256" key="1">
    <source>
        <dbReference type="ARBA" id="ARBA00023015"/>
    </source>
</evidence>
<reference evidence="4" key="1">
    <citation type="submission" date="2021-02" db="EMBL/GenBank/DDBJ databases">
        <title>Psilocybe cubensis genome.</title>
        <authorList>
            <person name="Mckernan K.J."/>
            <person name="Crawford S."/>
            <person name="Trippe A."/>
            <person name="Kane L.T."/>
            <person name="Mclaughlin S."/>
        </authorList>
    </citation>
    <scope>NUCLEOTIDE SEQUENCE [LARGE SCALE GENOMIC DNA]</scope>
    <source>
        <strain evidence="4">MGC-MH-2018</strain>
    </source>
</reference>
<dbReference type="GO" id="GO:0003682">
    <property type="term" value="F:chromatin binding"/>
    <property type="evidence" value="ECO:0007669"/>
    <property type="project" value="TreeGrafter"/>
</dbReference>
<dbReference type="GO" id="GO:0031507">
    <property type="term" value="P:heterochromatin formation"/>
    <property type="evidence" value="ECO:0007669"/>
    <property type="project" value="TreeGrafter"/>
</dbReference>
<organism evidence="4">
    <name type="scientific">Psilocybe cubensis</name>
    <name type="common">Psychedelic mushroom</name>
    <name type="synonym">Stropharia cubensis</name>
    <dbReference type="NCBI Taxonomy" id="181762"/>
    <lineage>
        <taxon>Eukaryota</taxon>
        <taxon>Fungi</taxon>
        <taxon>Dikarya</taxon>
        <taxon>Basidiomycota</taxon>
        <taxon>Agaricomycotina</taxon>
        <taxon>Agaricomycetes</taxon>
        <taxon>Agaricomycetidae</taxon>
        <taxon>Agaricales</taxon>
        <taxon>Agaricineae</taxon>
        <taxon>Strophariaceae</taxon>
        <taxon>Psilocybe</taxon>
    </lineage>
</organism>
<dbReference type="EMBL" id="JAFIQS010000020">
    <property type="protein sequence ID" value="KAG5162197.1"/>
    <property type="molecule type" value="Genomic_DNA"/>
</dbReference>
<accession>A0A8H8CDL6</accession>
<dbReference type="InterPro" id="IPR046341">
    <property type="entry name" value="SET_dom_sf"/>
</dbReference>
<evidence type="ECO:0000259" key="3">
    <source>
        <dbReference type="PROSITE" id="PS50280"/>
    </source>
</evidence>
<dbReference type="InterPro" id="IPR001214">
    <property type="entry name" value="SET_dom"/>
</dbReference>
<dbReference type="Gene3D" id="2.170.270.10">
    <property type="entry name" value="SET domain"/>
    <property type="match status" value="1"/>
</dbReference>
<dbReference type="Pfam" id="PF00856">
    <property type="entry name" value="SET"/>
    <property type="match status" value="1"/>
</dbReference>
<dbReference type="PANTHER" id="PTHR45747:SF4">
    <property type="entry name" value="HISTONE-LYSINE N-METHYLTRANSFERASE E(Z)"/>
    <property type="match status" value="1"/>
</dbReference>
<evidence type="ECO:0000313" key="4">
    <source>
        <dbReference type="EMBL" id="KAG5162197.1"/>
    </source>
</evidence>
<protein>
    <recommendedName>
        <fullName evidence="3">SET domain-containing protein</fullName>
    </recommendedName>
</protein>
<dbReference type="SUPFAM" id="SSF82199">
    <property type="entry name" value="SET domain"/>
    <property type="match status" value="1"/>
</dbReference>
<dbReference type="GO" id="GO:0035098">
    <property type="term" value="C:ESC/E(Z) complex"/>
    <property type="evidence" value="ECO:0007669"/>
    <property type="project" value="TreeGrafter"/>
</dbReference>
<sequence length="466" mass="52520">MYDFSVDLELYDYTAWQKPHIGPDEQNILLETVMRLTNDNGMSYQTIDDTCTLPMECYDIVNLSRKRDFPNWPRLDKISNLPLPTAPDTPSAAVDYFLEYFCANLNCLTGFCTLHTGEAVREQAPKSVFTKSLFTKPSDTVQEVCGPYCFLQSSATSELEVAWTKEVEEIVQLTLRYAPDTTPCDLSIICRKPCHEIHKYLSIRYTRTKCQPNSPRLCLADIPGHALLLLAVNATQIRRTAIPDVGVTKHVHEDGKDAVAPAQTKSAERGNVPAFVLISNAIRRYAFHADLEEHGLCRNVGIQRGSFKVTEVRESKWGLGLFLSEPAETKELILEYVGEMIGPLTIDSRNCHAEHRNRSYVFELNPTFSLDSAYAGNQTRYMNHSAEEANCHTNVVMVNGEHRIGVYAARRIEEGEELLINYGSKFWPSDRLAQVELASAQAVPFPSYDDPTDLTYNEKEGNDLDS</sequence>
<dbReference type="PANTHER" id="PTHR45747">
    <property type="entry name" value="HISTONE-LYSINE N-METHYLTRANSFERASE E(Z)"/>
    <property type="match status" value="1"/>
</dbReference>
<dbReference type="GO" id="GO:0046976">
    <property type="term" value="F:histone H3K27 methyltransferase activity"/>
    <property type="evidence" value="ECO:0007669"/>
    <property type="project" value="TreeGrafter"/>
</dbReference>
<keyword evidence="2" id="KW-0804">Transcription</keyword>
<keyword evidence="1" id="KW-0805">Transcription regulation</keyword>
<proteinExistence type="predicted"/>